<reference evidence="1 2" key="1">
    <citation type="submission" date="2020-05" db="EMBL/GenBank/DDBJ databases">
        <title>Genetic diversity of Pseudomonas cichorii.</title>
        <authorList>
            <person name="Tani S."/>
            <person name="Yagi H."/>
            <person name="Hashimoto S."/>
            <person name="Iiyama K."/>
            <person name="Furuya N."/>
        </authorList>
    </citation>
    <scope>NUCLEOTIDE SEQUENCE [LARGE SCALE GENOMIC DNA]</scope>
    <source>
        <strain evidence="1 2">LMG 2162</strain>
    </source>
</reference>
<keyword evidence="2" id="KW-1185">Reference proteome</keyword>
<sequence length="63" mass="7245">MERRYTSPTLGEVLKYLVDVSGVMPRKAHDRKDDTEFDEVEAKSYHLPTWRTNDQCLAATTGD</sequence>
<accession>A0ABQ1DKK3</accession>
<protein>
    <submittedName>
        <fullName evidence="1">Uncharacterized protein</fullName>
    </submittedName>
</protein>
<dbReference type="RefSeq" id="WP_025259423.1">
    <property type="nucleotide sequence ID" value="NZ_BLVX01000001.1"/>
</dbReference>
<comment type="caution">
    <text evidence="1">The sequence shown here is derived from an EMBL/GenBank/DDBJ whole genome shotgun (WGS) entry which is preliminary data.</text>
</comment>
<gene>
    <name evidence="1" type="ORF">PSCICP_14050</name>
</gene>
<name>A0ABQ1DKK3_PSECI</name>
<evidence type="ECO:0000313" key="1">
    <source>
        <dbReference type="EMBL" id="GFM91433.1"/>
    </source>
</evidence>
<dbReference type="Proteomes" id="UP000614982">
    <property type="component" value="Unassembled WGS sequence"/>
</dbReference>
<organism evidence="1 2">
    <name type="scientific">Pseudomonas cichorii</name>
    <dbReference type="NCBI Taxonomy" id="36746"/>
    <lineage>
        <taxon>Bacteria</taxon>
        <taxon>Pseudomonadati</taxon>
        <taxon>Pseudomonadota</taxon>
        <taxon>Gammaproteobacteria</taxon>
        <taxon>Pseudomonadales</taxon>
        <taxon>Pseudomonadaceae</taxon>
        <taxon>Pseudomonas</taxon>
    </lineage>
</organism>
<evidence type="ECO:0000313" key="2">
    <source>
        <dbReference type="Proteomes" id="UP000614982"/>
    </source>
</evidence>
<proteinExistence type="predicted"/>
<dbReference type="EMBL" id="BLWA01000003">
    <property type="protein sequence ID" value="GFM91433.1"/>
    <property type="molecule type" value="Genomic_DNA"/>
</dbReference>